<dbReference type="OrthoDB" id="2214at2759"/>
<feature type="domain" description="PA" evidence="4">
    <location>
        <begin position="157"/>
        <end position="243"/>
    </location>
</feature>
<evidence type="ECO:0008006" key="9">
    <source>
        <dbReference type="Google" id="ProtNLM"/>
    </source>
</evidence>
<protein>
    <recommendedName>
        <fullName evidence="9">Peptide hydrolase</fullName>
    </recommendedName>
</protein>
<dbReference type="InterPro" id="IPR046450">
    <property type="entry name" value="PA_dom_sf"/>
</dbReference>
<dbReference type="Gene3D" id="3.50.30.30">
    <property type="match status" value="1"/>
</dbReference>
<dbReference type="PANTHER" id="PTHR12147:SF26">
    <property type="entry name" value="PEPTIDASE M28 DOMAIN-CONTAINING PROTEIN"/>
    <property type="match status" value="1"/>
</dbReference>
<feature type="chain" id="PRO_5035603292" description="Peptide hydrolase" evidence="3">
    <location>
        <begin position="22"/>
        <end position="534"/>
    </location>
</feature>
<organism evidence="6 8">
    <name type="scientific">Adineta steineri</name>
    <dbReference type="NCBI Taxonomy" id="433720"/>
    <lineage>
        <taxon>Eukaryota</taxon>
        <taxon>Metazoa</taxon>
        <taxon>Spiralia</taxon>
        <taxon>Gnathifera</taxon>
        <taxon>Rotifera</taxon>
        <taxon>Eurotatoria</taxon>
        <taxon>Bdelloidea</taxon>
        <taxon>Adinetida</taxon>
        <taxon>Adinetidae</taxon>
        <taxon>Adineta</taxon>
    </lineage>
</organism>
<dbReference type="EMBL" id="CAJOAY010000445">
    <property type="protein sequence ID" value="CAF3667103.1"/>
    <property type="molecule type" value="Genomic_DNA"/>
</dbReference>
<feature type="signal peptide" evidence="3">
    <location>
        <begin position="1"/>
        <end position="21"/>
    </location>
</feature>
<dbReference type="InterPro" id="IPR003137">
    <property type="entry name" value="PA_domain"/>
</dbReference>
<keyword evidence="3" id="KW-0732">Signal</keyword>
<comment type="cofactor">
    <cofactor evidence="1">
        <name>Zn(2+)</name>
        <dbReference type="ChEBI" id="CHEBI:29105"/>
    </cofactor>
</comment>
<evidence type="ECO:0000259" key="4">
    <source>
        <dbReference type="Pfam" id="PF02225"/>
    </source>
</evidence>
<dbReference type="Gene3D" id="3.40.630.10">
    <property type="entry name" value="Zn peptidases"/>
    <property type="match status" value="1"/>
</dbReference>
<comment type="similarity">
    <text evidence="2">Belongs to the peptidase M28 family. M28B subfamily.</text>
</comment>
<dbReference type="Pfam" id="PF02225">
    <property type="entry name" value="PA"/>
    <property type="match status" value="1"/>
</dbReference>
<sequence>MLGVICVFVVVTCALAAATLATLIKRFDSIKDSGSEQTTVAPTHVSLTQSVRVEDAMAHLNEFQRIAHAESRTRAVNTPGFNRTLDYITNYLSANTNYNVTKSYFPIKNFELARNPILLSSISGTIIDHMYSNDLSKAEFYHVHYSTQTNFSSFVSLTAIPNLGCSDADWLAASSPPVGRVALVKRGDCTFGQKSSLAIKYNVTTILFYNDGTSSDRIAPIALSLGRYNTLPALSLSFTLGQLLVNMTSDPSINASIRIEIALKNEGTRPVGNICADTLTGDPTQTIVIGSHTDSVPDGPGINDNGSGSAANLVMAVALARLFQTPTYTEYKYRVRFCWWGAEELGLSGSTYHVTQARNSTTVGERITDYLVNFNYDMVGSSNYIFGIYDGKTAQNSTPSSAIPGSNKISALFRDWFIGQNLPWDFADFNGRSDYGPFLAAGIVAGGVTSGSNAIKTQEQRDRYDRMLGQGLGGIVGAMRDPCYHQACDTIQNINIFAYEKILKAAAYALEYLGRQNDLKTWLYPSTKIEETSH</sequence>
<dbReference type="Pfam" id="PF04389">
    <property type="entry name" value="Peptidase_M28"/>
    <property type="match status" value="1"/>
</dbReference>
<accession>A0A814VNG7</accession>
<dbReference type="AlphaFoldDB" id="A0A814VNG7"/>
<gene>
    <name evidence="7" type="ORF">OKA104_LOCUS10166</name>
    <name evidence="6" type="ORF">VCS650_LOCUS25072</name>
</gene>
<proteinExistence type="inferred from homology"/>
<evidence type="ECO:0000313" key="8">
    <source>
        <dbReference type="Proteomes" id="UP000663891"/>
    </source>
</evidence>
<dbReference type="GO" id="GO:0008235">
    <property type="term" value="F:metalloexopeptidase activity"/>
    <property type="evidence" value="ECO:0007669"/>
    <property type="project" value="InterPro"/>
</dbReference>
<dbReference type="SUPFAM" id="SSF53187">
    <property type="entry name" value="Zn-dependent exopeptidases"/>
    <property type="match status" value="1"/>
</dbReference>
<name>A0A814VNG7_9BILA</name>
<evidence type="ECO:0000256" key="3">
    <source>
        <dbReference type="SAM" id="SignalP"/>
    </source>
</evidence>
<evidence type="ECO:0000313" key="6">
    <source>
        <dbReference type="EMBL" id="CAF1191317.1"/>
    </source>
</evidence>
<reference evidence="6" key="1">
    <citation type="submission" date="2021-02" db="EMBL/GenBank/DDBJ databases">
        <authorList>
            <person name="Nowell W R."/>
        </authorList>
    </citation>
    <scope>NUCLEOTIDE SEQUENCE</scope>
</reference>
<dbReference type="Proteomes" id="UP000663891">
    <property type="component" value="Unassembled WGS sequence"/>
</dbReference>
<dbReference type="EMBL" id="CAJNON010000317">
    <property type="protein sequence ID" value="CAF1191317.1"/>
    <property type="molecule type" value="Genomic_DNA"/>
</dbReference>
<evidence type="ECO:0000256" key="2">
    <source>
        <dbReference type="ARBA" id="ARBA00005634"/>
    </source>
</evidence>
<comment type="caution">
    <text evidence="6">The sequence shown here is derived from an EMBL/GenBank/DDBJ whole genome shotgun (WGS) entry which is preliminary data.</text>
</comment>
<dbReference type="GO" id="GO:0006508">
    <property type="term" value="P:proteolysis"/>
    <property type="evidence" value="ECO:0007669"/>
    <property type="project" value="InterPro"/>
</dbReference>
<dbReference type="Proteomes" id="UP000663881">
    <property type="component" value="Unassembled WGS sequence"/>
</dbReference>
<dbReference type="SUPFAM" id="SSF52025">
    <property type="entry name" value="PA domain"/>
    <property type="match status" value="1"/>
</dbReference>
<evidence type="ECO:0000313" key="7">
    <source>
        <dbReference type="EMBL" id="CAF3667103.1"/>
    </source>
</evidence>
<dbReference type="InterPro" id="IPR045175">
    <property type="entry name" value="M28_fam"/>
</dbReference>
<evidence type="ECO:0000256" key="1">
    <source>
        <dbReference type="ARBA" id="ARBA00001947"/>
    </source>
</evidence>
<dbReference type="PANTHER" id="PTHR12147">
    <property type="entry name" value="METALLOPEPTIDASE M28 FAMILY MEMBER"/>
    <property type="match status" value="1"/>
</dbReference>
<feature type="domain" description="Peptidase M28" evidence="5">
    <location>
        <begin position="273"/>
        <end position="508"/>
    </location>
</feature>
<dbReference type="InterPro" id="IPR007484">
    <property type="entry name" value="Peptidase_M28"/>
</dbReference>
<evidence type="ECO:0000259" key="5">
    <source>
        <dbReference type="Pfam" id="PF04389"/>
    </source>
</evidence>